<proteinExistence type="predicted"/>
<gene>
    <name evidence="2" type="ORF">VCS650_LOCUS44063</name>
</gene>
<name>A0A815WFC7_9BILA</name>
<protein>
    <submittedName>
        <fullName evidence="2">Uncharacterized protein</fullName>
    </submittedName>
</protein>
<comment type="caution">
    <text evidence="2">The sequence shown here is derived from an EMBL/GenBank/DDBJ whole genome shotgun (WGS) entry which is preliminary data.</text>
</comment>
<feature type="non-terminal residue" evidence="2">
    <location>
        <position position="80"/>
    </location>
</feature>
<feature type="non-terminal residue" evidence="2">
    <location>
        <position position="1"/>
    </location>
</feature>
<evidence type="ECO:0000313" key="2">
    <source>
        <dbReference type="EMBL" id="CAF1542825.1"/>
    </source>
</evidence>
<evidence type="ECO:0000313" key="3">
    <source>
        <dbReference type="Proteomes" id="UP000663891"/>
    </source>
</evidence>
<dbReference type="EMBL" id="CAJNON010007791">
    <property type="protein sequence ID" value="CAF1542825.1"/>
    <property type="molecule type" value="Genomic_DNA"/>
</dbReference>
<sequence>FCYSLPSFEFSSSLLVSPSSPPETILALRRTLNATAEGLATTSTVLDGEEGDTSNDEENSNDVVTVEKTPIYNEMNDKDA</sequence>
<feature type="region of interest" description="Disordered" evidence="1">
    <location>
        <begin position="39"/>
        <end position="65"/>
    </location>
</feature>
<organism evidence="2 3">
    <name type="scientific">Adineta steineri</name>
    <dbReference type="NCBI Taxonomy" id="433720"/>
    <lineage>
        <taxon>Eukaryota</taxon>
        <taxon>Metazoa</taxon>
        <taxon>Spiralia</taxon>
        <taxon>Gnathifera</taxon>
        <taxon>Rotifera</taxon>
        <taxon>Eurotatoria</taxon>
        <taxon>Bdelloidea</taxon>
        <taxon>Adinetida</taxon>
        <taxon>Adinetidae</taxon>
        <taxon>Adineta</taxon>
    </lineage>
</organism>
<feature type="compositionally biased region" description="Acidic residues" evidence="1">
    <location>
        <begin position="47"/>
        <end position="60"/>
    </location>
</feature>
<reference evidence="2" key="1">
    <citation type="submission" date="2021-02" db="EMBL/GenBank/DDBJ databases">
        <authorList>
            <person name="Nowell W R."/>
        </authorList>
    </citation>
    <scope>NUCLEOTIDE SEQUENCE</scope>
</reference>
<dbReference type="Proteomes" id="UP000663891">
    <property type="component" value="Unassembled WGS sequence"/>
</dbReference>
<accession>A0A815WFC7</accession>
<evidence type="ECO:0000256" key="1">
    <source>
        <dbReference type="SAM" id="MobiDB-lite"/>
    </source>
</evidence>
<dbReference type="AlphaFoldDB" id="A0A815WFC7"/>